<proteinExistence type="predicted"/>
<dbReference type="Pfam" id="PF24980">
    <property type="entry name" value="LSU"/>
    <property type="match status" value="1"/>
</dbReference>
<dbReference type="GO" id="GO:0098869">
    <property type="term" value="P:cellular oxidant detoxification"/>
    <property type="evidence" value="ECO:0007669"/>
    <property type="project" value="InterPro"/>
</dbReference>
<comment type="caution">
    <text evidence="2">The sequence shown here is derived from an EMBL/GenBank/DDBJ whole genome shotgun (WGS) entry which is preliminary data.</text>
</comment>
<dbReference type="EMBL" id="JACGWN010000004">
    <property type="protein sequence ID" value="KAL0452347.1"/>
    <property type="molecule type" value="Genomic_DNA"/>
</dbReference>
<name>A0AAW2XE92_9LAMI</name>
<dbReference type="AlphaFoldDB" id="A0AAW2XE92"/>
<reference evidence="2" key="2">
    <citation type="journal article" date="2024" name="Plant">
        <title>Genomic evolution and insights into agronomic trait innovations of Sesamum species.</title>
        <authorList>
            <person name="Miao H."/>
            <person name="Wang L."/>
            <person name="Qu L."/>
            <person name="Liu H."/>
            <person name="Sun Y."/>
            <person name="Le M."/>
            <person name="Wang Q."/>
            <person name="Wei S."/>
            <person name="Zheng Y."/>
            <person name="Lin W."/>
            <person name="Duan Y."/>
            <person name="Cao H."/>
            <person name="Xiong S."/>
            <person name="Wang X."/>
            <person name="Wei L."/>
            <person name="Li C."/>
            <person name="Ma Q."/>
            <person name="Ju M."/>
            <person name="Zhao R."/>
            <person name="Li G."/>
            <person name="Mu C."/>
            <person name="Tian Q."/>
            <person name="Mei H."/>
            <person name="Zhang T."/>
            <person name="Gao T."/>
            <person name="Zhang H."/>
        </authorList>
    </citation>
    <scope>NUCLEOTIDE SEQUENCE</scope>
    <source>
        <strain evidence="2">KEN1</strain>
    </source>
</reference>
<reference evidence="2" key="1">
    <citation type="submission" date="2020-06" db="EMBL/GenBank/DDBJ databases">
        <authorList>
            <person name="Li T."/>
            <person name="Hu X."/>
            <person name="Zhang T."/>
            <person name="Song X."/>
            <person name="Zhang H."/>
            <person name="Dai N."/>
            <person name="Sheng W."/>
            <person name="Hou X."/>
            <person name="Wei L."/>
        </authorList>
    </citation>
    <scope>NUCLEOTIDE SEQUENCE</scope>
    <source>
        <strain evidence="2">KEN1</strain>
        <tissue evidence="2">Leaf</tissue>
    </source>
</reference>
<feature type="coiled-coil region" evidence="1">
    <location>
        <begin position="6"/>
        <end position="93"/>
    </location>
</feature>
<dbReference type="InterPro" id="IPR039282">
    <property type="entry name" value="LSU"/>
</dbReference>
<evidence type="ECO:0000313" key="2">
    <source>
        <dbReference type="EMBL" id="KAL0452347.1"/>
    </source>
</evidence>
<sequence>MAPSVAISAAEREAVLRRRNEELERELKESLEREDRMKEELRSVWGRVRVAEEAEERLCWQLGELEAEAVNEAREYRARVMELMEQLSDAHRLLRESSSYSSSPSTSTAISQ</sequence>
<dbReference type="PANTHER" id="PTHR34283">
    <property type="entry name" value="PROTEIN RESPONSE TO LOW SULFUR 1"/>
    <property type="match status" value="1"/>
</dbReference>
<organism evidence="2">
    <name type="scientific">Sesamum latifolium</name>
    <dbReference type="NCBI Taxonomy" id="2727402"/>
    <lineage>
        <taxon>Eukaryota</taxon>
        <taxon>Viridiplantae</taxon>
        <taxon>Streptophyta</taxon>
        <taxon>Embryophyta</taxon>
        <taxon>Tracheophyta</taxon>
        <taxon>Spermatophyta</taxon>
        <taxon>Magnoliopsida</taxon>
        <taxon>eudicotyledons</taxon>
        <taxon>Gunneridae</taxon>
        <taxon>Pentapetalae</taxon>
        <taxon>asterids</taxon>
        <taxon>lamiids</taxon>
        <taxon>Lamiales</taxon>
        <taxon>Pedaliaceae</taxon>
        <taxon>Sesamum</taxon>
    </lineage>
</organism>
<evidence type="ECO:0000256" key="1">
    <source>
        <dbReference type="SAM" id="Coils"/>
    </source>
</evidence>
<dbReference type="PANTHER" id="PTHR34283:SF1">
    <property type="entry name" value="PROTEIN RESPONSE TO LOW SULFUR 1"/>
    <property type="match status" value="1"/>
</dbReference>
<keyword evidence="1" id="KW-0175">Coiled coil</keyword>
<accession>A0AAW2XE92</accession>
<protein>
    <submittedName>
        <fullName evidence="2">Protein RESPONSE TO LOW SULFUR 3</fullName>
    </submittedName>
</protein>
<gene>
    <name evidence="2" type="ORF">Slati_1212800</name>
</gene>